<accession>A0A4R0JP15</accession>
<dbReference type="Pfam" id="PF14224">
    <property type="entry name" value="DUF4331"/>
    <property type="match status" value="2"/>
</dbReference>
<organism evidence="1 2">
    <name type="scientific">Kribbella capetownensis</name>
    <dbReference type="NCBI Taxonomy" id="1572659"/>
    <lineage>
        <taxon>Bacteria</taxon>
        <taxon>Bacillati</taxon>
        <taxon>Actinomycetota</taxon>
        <taxon>Actinomycetes</taxon>
        <taxon>Propionibacteriales</taxon>
        <taxon>Kribbellaceae</taxon>
        <taxon>Kribbella</taxon>
    </lineage>
</organism>
<gene>
    <name evidence="1" type="ORF">E0H75_20785</name>
</gene>
<sequence>MSDHISGPRALAEPIADITDVFAFPSPETPGNLVLVLNTLPFAPPDGRFSDGLIYRFRLRPLTPAGGPRGSAPFDVGTEELVFDCVFSDQSPEAGRQSGFCHTPAGDEVTFEVGDPEGGKGAGVRAFAGCRWDPFILDAPAALKTIATGKLAFTDPSAIFLDGKNVLSIVVELDCAQLLGRPDGLVGLVAETLTRGRLNIRIERTGRPEVKNLLLGPKQFDPVNRDLEIRDLYNMEDGFHLADGYLGAYRARLNANLAFWDGLDGTVDWPADEHGDHPLTNLVLADQLAIDIGKPYQEHGSFLEIEQAVLAGQEHRTCGGRALNDDAMDTFFTLLINAGNGEVIRDGVDRCSRPASSVFPYLSPANPSPPQPPEHV</sequence>
<reference evidence="1 2" key="1">
    <citation type="submission" date="2019-02" db="EMBL/GenBank/DDBJ databases">
        <title>Kribbella capetownensis sp. nov. and Kribbella speibonae sp. nov., isolated from soil.</title>
        <authorList>
            <person name="Curtis S.M."/>
            <person name="Norton I."/>
            <person name="Everest G.J."/>
            <person name="Meyers P.R."/>
        </authorList>
    </citation>
    <scope>NUCLEOTIDE SEQUENCE [LARGE SCALE GENOMIC DNA]</scope>
    <source>
        <strain evidence="1 2">YM53</strain>
    </source>
</reference>
<comment type="caution">
    <text evidence="1">The sequence shown here is derived from an EMBL/GenBank/DDBJ whole genome shotgun (WGS) entry which is preliminary data.</text>
</comment>
<dbReference type="OrthoDB" id="9791748at2"/>
<dbReference type="EMBL" id="SJKD01000004">
    <property type="protein sequence ID" value="TCC48993.1"/>
    <property type="molecule type" value="Genomic_DNA"/>
</dbReference>
<dbReference type="RefSeq" id="WP_131515230.1">
    <property type="nucleotide sequence ID" value="NZ_SJKD01000004.1"/>
</dbReference>
<keyword evidence="2" id="KW-1185">Reference proteome</keyword>
<evidence type="ECO:0000313" key="1">
    <source>
        <dbReference type="EMBL" id="TCC48993.1"/>
    </source>
</evidence>
<dbReference type="Proteomes" id="UP000293342">
    <property type="component" value="Unassembled WGS sequence"/>
</dbReference>
<proteinExistence type="predicted"/>
<evidence type="ECO:0000313" key="2">
    <source>
        <dbReference type="Proteomes" id="UP000293342"/>
    </source>
</evidence>
<name>A0A4R0JP15_9ACTN</name>
<protein>
    <submittedName>
        <fullName evidence="1">DUF4331 domain-containing protein</fullName>
    </submittedName>
</protein>
<dbReference type="InterPro" id="IPR025566">
    <property type="entry name" value="DUF4331"/>
</dbReference>
<dbReference type="AlphaFoldDB" id="A0A4R0JP15"/>